<sequence length="223" mass="26536">MPSIYLRRNFKPNTFHHLCNRGGFQHKIFRKKKDYEVFTDILKYYLHHPEYPSLSKLSEPKIKKIKKSPQPYRLLAYCLMPNHFHLLMQQCEDSPTLSAFMKKISVTYAMYFQYQYHHSGGLFQGKFRSVQFYRDDSLLYVSKYIHLNPRGMEGSDPSIYLWSSLGDYLNSSNKNWLHPEVIFNTFFAKSGDPRREYKQYIFTPADAEKEILLRKMEGSDPSI</sequence>
<dbReference type="AlphaFoldDB" id="A0A1J4RTI0"/>
<comment type="caution">
    <text evidence="2">The sequence shown here is derived from an EMBL/GenBank/DDBJ whole genome shotgun (WGS) entry which is preliminary data.</text>
</comment>
<dbReference type="Pfam" id="PF01797">
    <property type="entry name" value="Y1_Tnp"/>
    <property type="match status" value="1"/>
</dbReference>
<feature type="domain" description="Transposase IS200-like" evidence="1">
    <location>
        <begin position="11"/>
        <end position="148"/>
    </location>
</feature>
<evidence type="ECO:0000259" key="1">
    <source>
        <dbReference type="SMART" id="SM01321"/>
    </source>
</evidence>
<dbReference type="GO" id="GO:0006313">
    <property type="term" value="P:DNA transposition"/>
    <property type="evidence" value="ECO:0007669"/>
    <property type="project" value="InterPro"/>
</dbReference>
<name>A0A1J4RTI0_9BACT</name>
<organism evidence="2 3">
    <name type="scientific">Candidatus Beckwithbacteria bacterium CG1_02_47_37</name>
    <dbReference type="NCBI Taxonomy" id="1805034"/>
    <lineage>
        <taxon>Bacteria</taxon>
        <taxon>Candidatus Beckwithiibacteriota</taxon>
    </lineage>
</organism>
<dbReference type="EMBL" id="MNUI01000039">
    <property type="protein sequence ID" value="OIN89206.1"/>
    <property type="molecule type" value="Genomic_DNA"/>
</dbReference>
<dbReference type="PANTHER" id="PTHR34322">
    <property type="entry name" value="TRANSPOSASE, Y1_TNP DOMAIN-CONTAINING"/>
    <property type="match status" value="1"/>
</dbReference>
<reference evidence="2 3" key="1">
    <citation type="journal article" date="2016" name="Environ. Microbiol.">
        <title>Genomic resolution of a cold subsurface aquifer community provides metabolic insights for novel microbes adapted to high CO concentrations.</title>
        <authorList>
            <person name="Probst A.J."/>
            <person name="Castelle C.J."/>
            <person name="Singh A."/>
            <person name="Brown C.T."/>
            <person name="Anantharaman K."/>
            <person name="Sharon I."/>
            <person name="Hug L.A."/>
            <person name="Burstein D."/>
            <person name="Emerson J.B."/>
            <person name="Thomas B.C."/>
            <person name="Banfield J.F."/>
        </authorList>
    </citation>
    <scope>NUCLEOTIDE SEQUENCE [LARGE SCALE GENOMIC DNA]</scope>
    <source>
        <strain evidence="2">CG1_02_47_37</strain>
    </source>
</reference>
<dbReference type="GO" id="GO:0003677">
    <property type="term" value="F:DNA binding"/>
    <property type="evidence" value="ECO:0007669"/>
    <property type="project" value="InterPro"/>
</dbReference>
<evidence type="ECO:0000313" key="3">
    <source>
        <dbReference type="Proteomes" id="UP000183144"/>
    </source>
</evidence>
<dbReference type="SMART" id="SM01321">
    <property type="entry name" value="Y1_Tnp"/>
    <property type="match status" value="1"/>
</dbReference>
<evidence type="ECO:0000313" key="2">
    <source>
        <dbReference type="EMBL" id="OIN89206.1"/>
    </source>
</evidence>
<dbReference type="Proteomes" id="UP000183144">
    <property type="component" value="Unassembled WGS sequence"/>
</dbReference>
<accession>A0A1J4RTI0</accession>
<proteinExistence type="predicted"/>
<dbReference type="InterPro" id="IPR036515">
    <property type="entry name" value="Transposase_17_sf"/>
</dbReference>
<protein>
    <recommendedName>
        <fullName evidence="1">Transposase IS200-like domain-containing protein</fullName>
    </recommendedName>
</protein>
<dbReference type="PANTHER" id="PTHR34322:SF2">
    <property type="entry name" value="TRANSPOSASE IS200-LIKE DOMAIN-CONTAINING PROTEIN"/>
    <property type="match status" value="1"/>
</dbReference>
<dbReference type="Gene3D" id="3.30.70.1290">
    <property type="entry name" value="Transposase IS200-like"/>
    <property type="match status" value="1"/>
</dbReference>
<dbReference type="InterPro" id="IPR002686">
    <property type="entry name" value="Transposase_17"/>
</dbReference>
<dbReference type="SUPFAM" id="SSF143422">
    <property type="entry name" value="Transposase IS200-like"/>
    <property type="match status" value="1"/>
</dbReference>
<dbReference type="GO" id="GO:0004803">
    <property type="term" value="F:transposase activity"/>
    <property type="evidence" value="ECO:0007669"/>
    <property type="project" value="InterPro"/>
</dbReference>
<gene>
    <name evidence="2" type="ORF">AUJ59_02245</name>
</gene>